<dbReference type="Pfam" id="PF00106">
    <property type="entry name" value="adh_short"/>
    <property type="match status" value="1"/>
</dbReference>
<gene>
    <name evidence="4" type="ORF">C1H46_035238</name>
</gene>
<keyword evidence="2" id="KW-0560">Oxidoreductase</keyword>
<dbReference type="Gene3D" id="3.40.50.720">
    <property type="entry name" value="NAD(P)-binding Rossmann-like Domain"/>
    <property type="match status" value="1"/>
</dbReference>
<dbReference type="InterPro" id="IPR036641">
    <property type="entry name" value="HPT_dom_sf"/>
</dbReference>
<organism evidence="4 5">
    <name type="scientific">Malus baccata</name>
    <name type="common">Siberian crab apple</name>
    <name type="synonym">Pyrus baccata</name>
    <dbReference type="NCBI Taxonomy" id="106549"/>
    <lineage>
        <taxon>Eukaryota</taxon>
        <taxon>Viridiplantae</taxon>
        <taxon>Streptophyta</taxon>
        <taxon>Embryophyta</taxon>
        <taxon>Tracheophyta</taxon>
        <taxon>Spermatophyta</taxon>
        <taxon>Magnoliopsida</taxon>
        <taxon>eudicotyledons</taxon>
        <taxon>Gunneridae</taxon>
        <taxon>Pentapetalae</taxon>
        <taxon>rosids</taxon>
        <taxon>fabids</taxon>
        <taxon>Rosales</taxon>
        <taxon>Rosaceae</taxon>
        <taxon>Amygdaloideae</taxon>
        <taxon>Maleae</taxon>
        <taxon>Malus</taxon>
    </lineage>
</organism>
<dbReference type="GO" id="GO:0000160">
    <property type="term" value="P:phosphorelay signal transduction system"/>
    <property type="evidence" value="ECO:0007669"/>
    <property type="project" value="InterPro"/>
</dbReference>
<dbReference type="PANTHER" id="PTHR24320">
    <property type="entry name" value="RETINOL DEHYDROGENASE"/>
    <property type="match status" value="1"/>
</dbReference>
<reference evidence="4 5" key="1">
    <citation type="journal article" date="2019" name="G3 (Bethesda)">
        <title>Sequencing of a Wild Apple (Malus baccata) Genome Unravels the Differences Between Cultivated and Wild Apple Species Regarding Disease Resistance and Cold Tolerance.</title>
        <authorList>
            <person name="Chen X."/>
        </authorList>
    </citation>
    <scope>NUCLEOTIDE SEQUENCE [LARGE SCALE GENOMIC DNA]</scope>
    <source>
        <strain evidence="5">cv. Shandingzi</strain>
        <tissue evidence="4">Leaves</tissue>
    </source>
</reference>
<accession>A0A540KYA7</accession>
<protein>
    <submittedName>
        <fullName evidence="4">Uncharacterized protein</fullName>
    </submittedName>
</protein>
<dbReference type="SUPFAM" id="SSF47226">
    <property type="entry name" value="Histidine-containing phosphotransfer domain, HPT domain"/>
    <property type="match status" value="1"/>
</dbReference>
<evidence type="ECO:0000256" key="3">
    <source>
        <dbReference type="SAM" id="MobiDB-lite"/>
    </source>
</evidence>
<evidence type="ECO:0000256" key="2">
    <source>
        <dbReference type="ARBA" id="ARBA00023002"/>
    </source>
</evidence>
<keyword evidence="5" id="KW-1185">Reference proteome</keyword>
<dbReference type="GO" id="GO:0016491">
    <property type="term" value="F:oxidoreductase activity"/>
    <property type="evidence" value="ECO:0007669"/>
    <property type="project" value="UniProtKB-KW"/>
</dbReference>
<evidence type="ECO:0000313" key="4">
    <source>
        <dbReference type="EMBL" id="TQD79200.1"/>
    </source>
</evidence>
<comment type="caution">
    <text evidence="4">The sequence shown here is derived from an EMBL/GenBank/DDBJ whole genome shotgun (WGS) entry which is preliminary data.</text>
</comment>
<dbReference type="STRING" id="106549.A0A540KYA7"/>
<sequence length="225" mass="25594">MYVFNAKWLRLKEYSLASHRRLPRSPPHHRHHHRCYVRDRSRDGSSLAKRGAKLVLPARSLKATKDAKARIPSEFPGSDIIVMALDLSSPASVRSFASKFESLQLPLNLLINNAGNYGRLVREEANGSDHSGPIYHISFRLHNDVVVSVTQPAQSSVMRFRHQKAAVNDDDHLEQTLQRNPRDFNKLDNYMQQFKGSNSSIGAKKVKADCQQFREYCNVENVEGD</sequence>
<evidence type="ECO:0000313" key="5">
    <source>
        <dbReference type="Proteomes" id="UP000315295"/>
    </source>
</evidence>
<name>A0A540KYA7_MALBA</name>
<dbReference type="PANTHER" id="PTHR24320:SF114">
    <property type="entry name" value="OS03G0115700 PROTEIN"/>
    <property type="match status" value="1"/>
</dbReference>
<feature type="region of interest" description="Disordered" evidence="3">
    <location>
        <begin position="22"/>
        <end position="47"/>
    </location>
</feature>
<dbReference type="AlphaFoldDB" id="A0A540KYA7"/>
<feature type="compositionally biased region" description="Basic residues" evidence="3">
    <location>
        <begin position="22"/>
        <end position="35"/>
    </location>
</feature>
<dbReference type="InterPro" id="IPR002347">
    <property type="entry name" value="SDR_fam"/>
</dbReference>
<dbReference type="InterPro" id="IPR036291">
    <property type="entry name" value="NAD(P)-bd_dom_sf"/>
</dbReference>
<dbReference type="EMBL" id="VIEB01000868">
    <property type="protein sequence ID" value="TQD79200.1"/>
    <property type="molecule type" value="Genomic_DNA"/>
</dbReference>
<dbReference type="SUPFAM" id="SSF51735">
    <property type="entry name" value="NAD(P)-binding Rossmann-fold domains"/>
    <property type="match status" value="1"/>
</dbReference>
<comment type="similarity">
    <text evidence="1">Belongs to the short-chain dehydrogenases/reductases (SDR) family.</text>
</comment>
<evidence type="ECO:0000256" key="1">
    <source>
        <dbReference type="ARBA" id="ARBA00006484"/>
    </source>
</evidence>
<dbReference type="Gene3D" id="1.20.120.160">
    <property type="entry name" value="HPT domain"/>
    <property type="match status" value="1"/>
</dbReference>
<dbReference type="Proteomes" id="UP000315295">
    <property type="component" value="Unassembled WGS sequence"/>
</dbReference>
<proteinExistence type="inferred from homology"/>